<dbReference type="PROSITE" id="PS50181">
    <property type="entry name" value="FBOX"/>
    <property type="match status" value="1"/>
</dbReference>
<protein>
    <recommendedName>
        <fullName evidence="3">F-box domain-containing protein</fullName>
    </recommendedName>
</protein>
<dbReference type="AlphaFoldDB" id="A0AA40EMU1"/>
<feature type="region of interest" description="Disordered" evidence="2">
    <location>
        <begin position="600"/>
        <end position="760"/>
    </location>
</feature>
<dbReference type="SUPFAM" id="SSF81383">
    <property type="entry name" value="F-box domain"/>
    <property type="match status" value="1"/>
</dbReference>
<dbReference type="InterPro" id="IPR036047">
    <property type="entry name" value="F-box-like_dom_sf"/>
</dbReference>
<evidence type="ECO:0000256" key="2">
    <source>
        <dbReference type="SAM" id="MobiDB-lite"/>
    </source>
</evidence>
<name>A0AA40EMU1_9PEZI</name>
<dbReference type="InterPro" id="IPR001810">
    <property type="entry name" value="F-box_dom"/>
</dbReference>
<evidence type="ECO:0000259" key="3">
    <source>
        <dbReference type="PROSITE" id="PS50181"/>
    </source>
</evidence>
<feature type="region of interest" description="Disordered" evidence="2">
    <location>
        <begin position="1"/>
        <end position="28"/>
    </location>
</feature>
<dbReference type="Gene3D" id="1.20.1280.50">
    <property type="match status" value="1"/>
</dbReference>
<keyword evidence="1" id="KW-0175">Coiled coil</keyword>
<feature type="compositionally biased region" description="Acidic residues" evidence="2">
    <location>
        <begin position="600"/>
        <end position="665"/>
    </location>
</feature>
<dbReference type="CDD" id="cd09917">
    <property type="entry name" value="F-box_SF"/>
    <property type="match status" value="1"/>
</dbReference>
<dbReference type="SMART" id="SM00256">
    <property type="entry name" value="FBOX"/>
    <property type="match status" value="1"/>
</dbReference>
<dbReference type="Pfam" id="PF12937">
    <property type="entry name" value="F-box-like"/>
    <property type="match status" value="1"/>
</dbReference>
<feature type="compositionally biased region" description="Basic and acidic residues" evidence="2">
    <location>
        <begin position="708"/>
        <end position="735"/>
    </location>
</feature>
<evidence type="ECO:0000313" key="5">
    <source>
        <dbReference type="Proteomes" id="UP001172159"/>
    </source>
</evidence>
<gene>
    <name evidence="4" type="ORF">B0T21DRAFT_125853</name>
</gene>
<organism evidence="4 5">
    <name type="scientific">Apiosordaria backusii</name>
    <dbReference type="NCBI Taxonomy" id="314023"/>
    <lineage>
        <taxon>Eukaryota</taxon>
        <taxon>Fungi</taxon>
        <taxon>Dikarya</taxon>
        <taxon>Ascomycota</taxon>
        <taxon>Pezizomycotina</taxon>
        <taxon>Sordariomycetes</taxon>
        <taxon>Sordariomycetidae</taxon>
        <taxon>Sordariales</taxon>
        <taxon>Lasiosphaeriaceae</taxon>
        <taxon>Apiosordaria</taxon>
    </lineage>
</organism>
<accession>A0AA40EMU1</accession>
<feature type="domain" description="F-box" evidence="3">
    <location>
        <begin position="33"/>
        <end position="84"/>
    </location>
</feature>
<evidence type="ECO:0000313" key="4">
    <source>
        <dbReference type="EMBL" id="KAK0742212.1"/>
    </source>
</evidence>
<sequence length="808" mass="91802">MTSPDETATQHPAGASCSLSPTPTTTTPTADEMVGILQLPPEIFHNILAYLDVRDFGTLPQVCKAFKEFVTGNNPLCRDIYLRILDKPVSTTGIDFVQELHDLLRLEQVITAYWLVPEDEVFFEPNPPAKEELPFVHRTITRLLKSIPPLEHGPEELSTRLVNAETYHRSATVEYLSGIISEAPESSGNEHWNGAVECYFNQSTIFKRIVKHPRRHYPHISPKTVVRPLEEVTEEEKELRQMSAHLHCLLGISDLLYDVTSGNSLKRWSLPERAYATACSKVYDIREYRREETAWGPFYTPKSGEGEEKPGLRVDWEKAEAVMIVLGVNLRAKGLAFFDAVDHVWGKRFGGCWEGSYIPWVPESVLANLEKKRLEEEEDEDEEEREKRLELEELKKRDPYGVCGTWLRVVCFLDYTDFFHFNFHNDGDRLPAEVPRPPLSTGEAVRLILMKVHVTKIEPADADAGEDENWPVVYFEGQSRALDWSWDGNADSELKGTVRMTKDGEVRWTTYSIYDGEERWKSEGFQLGGRKSARGIIGNWFDKDYNEHGPCGPTAFWKVSDHEYDSNSDDTGDMLNNLLPLRTPFFSPMELSVILTVVVDNDDDDSDDPDAADNEADSDEDGSISDEFDEEEEEEEEEEDEDEDLDHELEQEEDEDVDEEEEEIEVFGGGLTFAEDLRPVPGSALPPPWTNWEDPVHEAGGEEEGDAEKENQDQGHGEEEDNHENNSEAVGREDADIQPPTGEELPYDSGQPPYEDGLYNDVDGYMEEMRQLPSYEISGDSGRFNDMMASRYQIGMAEPELEDESGEV</sequence>
<dbReference type="EMBL" id="JAUKTV010000003">
    <property type="protein sequence ID" value="KAK0742212.1"/>
    <property type="molecule type" value="Genomic_DNA"/>
</dbReference>
<keyword evidence="5" id="KW-1185">Reference proteome</keyword>
<comment type="caution">
    <text evidence="4">The sequence shown here is derived from an EMBL/GenBank/DDBJ whole genome shotgun (WGS) entry which is preliminary data.</text>
</comment>
<dbReference type="Proteomes" id="UP001172159">
    <property type="component" value="Unassembled WGS sequence"/>
</dbReference>
<feature type="compositionally biased region" description="Polar residues" evidence="2">
    <location>
        <begin position="1"/>
        <end position="10"/>
    </location>
</feature>
<evidence type="ECO:0000256" key="1">
    <source>
        <dbReference type="SAM" id="Coils"/>
    </source>
</evidence>
<feature type="coiled-coil region" evidence="1">
    <location>
        <begin position="364"/>
        <end position="397"/>
    </location>
</feature>
<reference evidence="4" key="1">
    <citation type="submission" date="2023-06" db="EMBL/GenBank/DDBJ databases">
        <title>Genome-scale phylogeny and comparative genomics of the fungal order Sordariales.</title>
        <authorList>
            <consortium name="Lawrence Berkeley National Laboratory"/>
            <person name="Hensen N."/>
            <person name="Bonometti L."/>
            <person name="Westerberg I."/>
            <person name="Brannstrom I.O."/>
            <person name="Guillou S."/>
            <person name="Cros-Aarteil S."/>
            <person name="Calhoun S."/>
            <person name="Haridas S."/>
            <person name="Kuo A."/>
            <person name="Mondo S."/>
            <person name="Pangilinan J."/>
            <person name="Riley R."/>
            <person name="Labutti K."/>
            <person name="Andreopoulos B."/>
            <person name="Lipzen A."/>
            <person name="Chen C."/>
            <person name="Yanf M."/>
            <person name="Daum C."/>
            <person name="Ng V."/>
            <person name="Clum A."/>
            <person name="Steindorff A."/>
            <person name="Ohm R."/>
            <person name="Martin F."/>
            <person name="Silar P."/>
            <person name="Natvig D."/>
            <person name="Lalanne C."/>
            <person name="Gautier V."/>
            <person name="Ament-Velasquez S.L."/>
            <person name="Kruys A."/>
            <person name="Hutchinson M.I."/>
            <person name="Powell A.J."/>
            <person name="Barry K."/>
            <person name="Miller A.N."/>
            <person name="Grigoriev I.V."/>
            <person name="Debuchy R."/>
            <person name="Gladieux P."/>
            <person name="Thoren M.H."/>
            <person name="Johannesson H."/>
        </authorList>
    </citation>
    <scope>NUCLEOTIDE SEQUENCE</scope>
    <source>
        <strain evidence="4">CBS 540.89</strain>
    </source>
</reference>
<proteinExistence type="predicted"/>